<keyword evidence="2" id="KW-0479">Metal-binding</keyword>
<evidence type="ECO:0000256" key="6">
    <source>
        <dbReference type="ARBA" id="ARBA00022833"/>
    </source>
</evidence>
<protein>
    <recommendedName>
        <fullName evidence="12">RING-type domain-containing protein</fullName>
    </recommendedName>
</protein>
<dbReference type="SUPFAM" id="SSF57850">
    <property type="entry name" value="RING/U-box"/>
    <property type="match status" value="2"/>
</dbReference>
<dbReference type="Gene3D" id="3.30.40.10">
    <property type="entry name" value="Zinc/RING finger domain, C3HC4 (zinc finger)"/>
    <property type="match status" value="1"/>
</dbReference>
<evidence type="ECO:0000256" key="5">
    <source>
        <dbReference type="ARBA" id="ARBA00022786"/>
    </source>
</evidence>
<dbReference type="PROSITE" id="PS00518">
    <property type="entry name" value="ZF_RING_1"/>
    <property type="match status" value="1"/>
</dbReference>
<reference evidence="10 11" key="1">
    <citation type="journal article" date="2018" name="Genome Biol. Evol.">
        <title>Multiple Roots of Fruiting Body Formation in Amoebozoa.</title>
        <authorList>
            <person name="Hillmann F."/>
            <person name="Forbes G."/>
            <person name="Novohradska S."/>
            <person name="Ferling I."/>
            <person name="Riege K."/>
            <person name="Groth M."/>
            <person name="Westermann M."/>
            <person name="Marz M."/>
            <person name="Spaller T."/>
            <person name="Winckler T."/>
            <person name="Schaap P."/>
            <person name="Glockner G."/>
        </authorList>
    </citation>
    <scope>NUCLEOTIDE SEQUENCE [LARGE SCALE GENOMIC DNA]</scope>
    <source>
        <strain evidence="10 11">Jena</strain>
    </source>
</reference>
<dbReference type="EMBL" id="MDYQ01000122">
    <property type="protein sequence ID" value="PRP81507.1"/>
    <property type="molecule type" value="Genomic_DNA"/>
</dbReference>
<keyword evidence="3" id="KW-0677">Repeat</keyword>
<dbReference type="InterPro" id="IPR013083">
    <property type="entry name" value="Znf_RING/FYVE/PHD"/>
</dbReference>
<keyword evidence="6" id="KW-0862">Zinc</keyword>
<evidence type="ECO:0000256" key="7">
    <source>
        <dbReference type="PROSITE-ProRule" id="PRU00175"/>
    </source>
</evidence>
<dbReference type="GO" id="GO:0016567">
    <property type="term" value="P:protein ubiquitination"/>
    <property type="evidence" value="ECO:0007669"/>
    <property type="project" value="InterPro"/>
</dbReference>
<dbReference type="GO" id="GO:0004842">
    <property type="term" value="F:ubiquitin-protein transferase activity"/>
    <property type="evidence" value="ECO:0007669"/>
    <property type="project" value="InterPro"/>
</dbReference>
<accession>A0A2P6NC28</accession>
<name>A0A2P6NC28_9EUKA</name>
<keyword evidence="4 7" id="KW-0863">Zinc-finger</keyword>
<evidence type="ECO:0000259" key="9">
    <source>
        <dbReference type="PROSITE" id="PS51873"/>
    </source>
</evidence>
<dbReference type="AlphaFoldDB" id="A0A2P6NC28"/>
<dbReference type="Pfam" id="PF13639">
    <property type="entry name" value="zf-RING_2"/>
    <property type="match status" value="1"/>
</dbReference>
<dbReference type="InterPro" id="IPR017907">
    <property type="entry name" value="Znf_RING_CS"/>
</dbReference>
<keyword evidence="11" id="KW-1185">Reference proteome</keyword>
<evidence type="ECO:0000256" key="3">
    <source>
        <dbReference type="ARBA" id="ARBA00022737"/>
    </source>
</evidence>
<dbReference type="Gene3D" id="1.20.120.1750">
    <property type="match status" value="1"/>
</dbReference>
<evidence type="ECO:0000313" key="10">
    <source>
        <dbReference type="EMBL" id="PRP81507.1"/>
    </source>
</evidence>
<dbReference type="InParanoid" id="A0A2P6NC28"/>
<keyword evidence="5" id="KW-0833">Ubl conjugation pathway</keyword>
<dbReference type="Pfam" id="PF22191">
    <property type="entry name" value="IBR_1"/>
    <property type="match status" value="1"/>
</dbReference>
<evidence type="ECO:0008006" key="12">
    <source>
        <dbReference type="Google" id="ProtNLM"/>
    </source>
</evidence>
<dbReference type="SMART" id="SM00184">
    <property type="entry name" value="RING"/>
    <property type="match status" value="1"/>
</dbReference>
<evidence type="ECO:0000259" key="8">
    <source>
        <dbReference type="PROSITE" id="PS50089"/>
    </source>
</evidence>
<evidence type="ECO:0000256" key="1">
    <source>
        <dbReference type="ARBA" id="ARBA00022679"/>
    </source>
</evidence>
<dbReference type="GO" id="GO:0008270">
    <property type="term" value="F:zinc ion binding"/>
    <property type="evidence" value="ECO:0007669"/>
    <property type="project" value="UniProtKB-KW"/>
</dbReference>
<dbReference type="OrthoDB" id="1431934at2759"/>
<organism evidence="10 11">
    <name type="scientific">Planoprotostelium fungivorum</name>
    <dbReference type="NCBI Taxonomy" id="1890364"/>
    <lineage>
        <taxon>Eukaryota</taxon>
        <taxon>Amoebozoa</taxon>
        <taxon>Evosea</taxon>
        <taxon>Variosea</taxon>
        <taxon>Cavosteliida</taxon>
        <taxon>Cavosteliaceae</taxon>
        <taxon>Planoprotostelium</taxon>
    </lineage>
</organism>
<gene>
    <name evidence="10" type="ORF">PROFUN_10869</name>
</gene>
<feature type="domain" description="RING-type" evidence="8">
    <location>
        <begin position="244"/>
        <end position="289"/>
    </location>
</feature>
<comment type="caution">
    <text evidence="10">The sequence shown here is derived from an EMBL/GenBank/DDBJ whole genome shotgun (WGS) entry which is preliminary data.</text>
</comment>
<feature type="domain" description="RING-type" evidence="9">
    <location>
        <begin position="240"/>
        <end position="471"/>
    </location>
</feature>
<keyword evidence="1" id="KW-0808">Transferase</keyword>
<dbReference type="InterPro" id="IPR001841">
    <property type="entry name" value="Znf_RING"/>
</dbReference>
<sequence>MKLNNSSAQKTFDCTSVAIILLIVEQRKDPKRMVAYSNKPGRRIVVDTGSIQKDTPKRIILKMSFNKGLLDYNESTRGGNRFKTRVGGEGHFEGMSATRVSDYLLGVSQGDWYDEEEEEEGYDQDRYAGWSDDEELEEGENDEDYYKRFFSDVERLQEGAVKESEEVEHEKMMDWRKKSIGDALSRVPKWTVVGAEGACVTDEMKGISLKQSREILRNSLVSQAPPQNTRVRVDDIPMEYANKCAICQDEFEEGATTATVRQCGHKFCTECLSSYITFKADDVSCLYHRVSYVRREDKRIIQIFDHNAYGIPCPGHLCTHVMLIDELVPVASYHAIQRFTRFSRVHRENLEQIEVNRARIADTRKQCPDCGVPREMRTIRFGRLKCNTCGAVVCPTCVQRHPRAENCESSALYNGYTLSNRIRVNRCPGCHIPIIKGEGCNHMTCSQCQTEFCNLCGKKAPRDLYSHWPEGFFADTCIGVSPPLPLV</sequence>
<dbReference type="PANTHER" id="PTHR11685">
    <property type="entry name" value="RBR FAMILY RING FINGER AND IBR DOMAIN-CONTAINING"/>
    <property type="match status" value="1"/>
</dbReference>
<evidence type="ECO:0000313" key="11">
    <source>
        <dbReference type="Proteomes" id="UP000241769"/>
    </source>
</evidence>
<evidence type="ECO:0000256" key="4">
    <source>
        <dbReference type="ARBA" id="ARBA00022771"/>
    </source>
</evidence>
<evidence type="ECO:0000256" key="2">
    <source>
        <dbReference type="ARBA" id="ARBA00022723"/>
    </source>
</evidence>
<dbReference type="Proteomes" id="UP000241769">
    <property type="component" value="Unassembled WGS sequence"/>
</dbReference>
<dbReference type="CDD" id="cd20336">
    <property type="entry name" value="Rcat_RBR"/>
    <property type="match status" value="1"/>
</dbReference>
<dbReference type="PROSITE" id="PS50089">
    <property type="entry name" value="ZF_RING_2"/>
    <property type="match status" value="1"/>
</dbReference>
<dbReference type="InterPro" id="IPR031127">
    <property type="entry name" value="E3_UB_ligase_RBR"/>
</dbReference>
<dbReference type="InterPro" id="IPR044066">
    <property type="entry name" value="TRIAD_supradom"/>
</dbReference>
<dbReference type="PROSITE" id="PS51873">
    <property type="entry name" value="TRIAD"/>
    <property type="match status" value="1"/>
</dbReference>
<dbReference type="STRING" id="1890364.A0A2P6NC28"/>
<proteinExistence type="predicted"/>